<sequence>MRLLSDCEMDTFGAPREEGLRRALSLAIPVGTQLGSVGLESLGRAADGTLKLATWSVTSAVRTAGAGAAFVNRNVLAPLSSFAFGSGSAVASSTNIQFCTQTCPQLLIQKGRKHNPSEVRYQKASNNLRTGSAKCSIRRQQQLSGSSFASQQAELLAHLAASCALAPSSELQDDSCFSKGDVAVAQWTVNALGLQSSML</sequence>
<name>A0A8J4B780_9CHLO</name>
<reference evidence="1" key="1">
    <citation type="journal article" date="2021" name="Proc. Natl. Acad. Sci. U.S.A.">
        <title>Three genomes in the algal genus Volvox reveal the fate of a haploid sex-determining region after a transition to homothallism.</title>
        <authorList>
            <person name="Yamamoto K."/>
            <person name="Hamaji T."/>
            <person name="Kawai-Toyooka H."/>
            <person name="Matsuzaki R."/>
            <person name="Takahashi F."/>
            <person name="Nishimura Y."/>
            <person name="Kawachi M."/>
            <person name="Noguchi H."/>
            <person name="Minakuchi Y."/>
            <person name="Umen J.G."/>
            <person name="Toyoda A."/>
            <person name="Nozaki H."/>
        </authorList>
    </citation>
    <scope>NUCLEOTIDE SEQUENCE</scope>
    <source>
        <strain evidence="1">NIES-3780</strain>
    </source>
</reference>
<protein>
    <submittedName>
        <fullName evidence="1">Uncharacterized protein</fullName>
    </submittedName>
</protein>
<dbReference type="Proteomes" id="UP000747399">
    <property type="component" value="Unassembled WGS sequence"/>
</dbReference>
<keyword evidence="2" id="KW-1185">Reference proteome</keyword>
<dbReference type="EMBL" id="BNCO01000020">
    <property type="protein sequence ID" value="GIL55030.1"/>
    <property type="molecule type" value="Genomic_DNA"/>
</dbReference>
<proteinExistence type="predicted"/>
<evidence type="ECO:0000313" key="1">
    <source>
        <dbReference type="EMBL" id="GIL55030.1"/>
    </source>
</evidence>
<organism evidence="1 2">
    <name type="scientific">Volvox africanus</name>
    <dbReference type="NCBI Taxonomy" id="51714"/>
    <lineage>
        <taxon>Eukaryota</taxon>
        <taxon>Viridiplantae</taxon>
        <taxon>Chlorophyta</taxon>
        <taxon>core chlorophytes</taxon>
        <taxon>Chlorophyceae</taxon>
        <taxon>CS clade</taxon>
        <taxon>Chlamydomonadales</taxon>
        <taxon>Volvocaceae</taxon>
        <taxon>Volvox</taxon>
    </lineage>
</organism>
<gene>
    <name evidence="1" type="ORF">Vafri_10695</name>
</gene>
<dbReference type="AlphaFoldDB" id="A0A8J4B780"/>
<comment type="caution">
    <text evidence="1">The sequence shown here is derived from an EMBL/GenBank/DDBJ whole genome shotgun (WGS) entry which is preliminary data.</text>
</comment>
<accession>A0A8J4B780</accession>
<evidence type="ECO:0000313" key="2">
    <source>
        <dbReference type="Proteomes" id="UP000747399"/>
    </source>
</evidence>